<gene>
    <name evidence="1" type="ORF">B0H66DRAFT_548690</name>
</gene>
<reference evidence="1" key="1">
    <citation type="journal article" date="2023" name="Mol. Phylogenet. Evol.">
        <title>Genome-scale phylogeny and comparative genomics of the fungal order Sordariales.</title>
        <authorList>
            <person name="Hensen N."/>
            <person name="Bonometti L."/>
            <person name="Westerberg I."/>
            <person name="Brannstrom I.O."/>
            <person name="Guillou S."/>
            <person name="Cros-Aarteil S."/>
            <person name="Calhoun S."/>
            <person name="Haridas S."/>
            <person name="Kuo A."/>
            <person name="Mondo S."/>
            <person name="Pangilinan J."/>
            <person name="Riley R."/>
            <person name="LaButti K."/>
            <person name="Andreopoulos B."/>
            <person name="Lipzen A."/>
            <person name="Chen C."/>
            <person name="Yan M."/>
            <person name="Daum C."/>
            <person name="Ng V."/>
            <person name="Clum A."/>
            <person name="Steindorff A."/>
            <person name="Ohm R.A."/>
            <person name="Martin F."/>
            <person name="Silar P."/>
            <person name="Natvig D.O."/>
            <person name="Lalanne C."/>
            <person name="Gautier V."/>
            <person name="Ament-Velasquez S.L."/>
            <person name="Kruys A."/>
            <person name="Hutchinson M.I."/>
            <person name="Powell A.J."/>
            <person name="Barry K."/>
            <person name="Miller A.N."/>
            <person name="Grigoriev I.V."/>
            <person name="Debuchy R."/>
            <person name="Gladieux P."/>
            <person name="Hiltunen Thoren M."/>
            <person name="Johannesson H."/>
        </authorList>
    </citation>
    <scope>NUCLEOTIDE SEQUENCE</scope>
    <source>
        <strain evidence="1">CBS 118394</strain>
    </source>
</reference>
<dbReference type="EMBL" id="JAUEDM010000002">
    <property type="protein sequence ID" value="KAK3325576.1"/>
    <property type="molecule type" value="Genomic_DNA"/>
</dbReference>
<sequence length="56" mass="5893">MALPLGTLNYNGRGFGMLVVGGANSERKLIEVISAWDKALNPVKPPAALLDRSKAA</sequence>
<dbReference type="Proteomes" id="UP001283341">
    <property type="component" value="Unassembled WGS sequence"/>
</dbReference>
<keyword evidence="2" id="KW-1185">Reference proteome</keyword>
<dbReference type="AlphaFoldDB" id="A0AAE0MAN0"/>
<comment type="caution">
    <text evidence="1">The sequence shown here is derived from an EMBL/GenBank/DDBJ whole genome shotgun (WGS) entry which is preliminary data.</text>
</comment>
<protein>
    <submittedName>
        <fullName evidence="1">Uncharacterized protein</fullName>
    </submittedName>
</protein>
<evidence type="ECO:0000313" key="2">
    <source>
        <dbReference type="Proteomes" id="UP001283341"/>
    </source>
</evidence>
<organism evidence="1 2">
    <name type="scientific">Apodospora peruviana</name>
    <dbReference type="NCBI Taxonomy" id="516989"/>
    <lineage>
        <taxon>Eukaryota</taxon>
        <taxon>Fungi</taxon>
        <taxon>Dikarya</taxon>
        <taxon>Ascomycota</taxon>
        <taxon>Pezizomycotina</taxon>
        <taxon>Sordariomycetes</taxon>
        <taxon>Sordariomycetidae</taxon>
        <taxon>Sordariales</taxon>
        <taxon>Lasiosphaeriaceae</taxon>
        <taxon>Apodospora</taxon>
    </lineage>
</organism>
<reference evidence="1" key="2">
    <citation type="submission" date="2023-06" db="EMBL/GenBank/DDBJ databases">
        <authorList>
            <consortium name="Lawrence Berkeley National Laboratory"/>
            <person name="Haridas S."/>
            <person name="Hensen N."/>
            <person name="Bonometti L."/>
            <person name="Westerberg I."/>
            <person name="Brannstrom I.O."/>
            <person name="Guillou S."/>
            <person name="Cros-Aarteil S."/>
            <person name="Calhoun S."/>
            <person name="Kuo A."/>
            <person name="Mondo S."/>
            <person name="Pangilinan J."/>
            <person name="Riley R."/>
            <person name="Labutti K."/>
            <person name="Andreopoulos B."/>
            <person name="Lipzen A."/>
            <person name="Chen C."/>
            <person name="Yanf M."/>
            <person name="Daum C."/>
            <person name="Ng V."/>
            <person name="Clum A."/>
            <person name="Steindorff A."/>
            <person name="Ohm R."/>
            <person name="Martin F."/>
            <person name="Silar P."/>
            <person name="Natvig D."/>
            <person name="Lalanne C."/>
            <person name="Gautier V."/>
            <person name="Ament-Velasquez S.L."/>
            <person name="Kruys A."/>
            <person name="Hutchinson M.I."/>
            <person name="Powell A.J."/>
            <person name="Barry K."/>
            <person name="Miller A.N."/>
            <person name="Grigoriev I.V."/>
            <person name="Debuchy R."/>
            <person name="Gladieux P."/>
            <person name="Thoren M.H."/>
            <person name="Johannesson H."/>
        </authorList>
    </citation>
    <scope>NUCLEOTIDE SEQUENCE</scope>
    <source>
        <strain evidence="1">CBS 118394</strain>
    </source>
</reference>
<accession>A0AAE0MAN0</accession>
<evidence type="ECO:0000313" key="1">
    <source>
        <dbReference type="EMBL" id="KAK3325576.1"/>
    </source>
</evidence>
<proteinExistence type="predicted"/>
<name>A0AAE0MAN0_9PEZI</name>